<sequence>MIDLTTDGKTDTNTNAGTIPKLIISLVVVCNHAHEIAQIDIAIDGHLQPSSTVGIIFDKNKHIITFCKECMQVIVAQVKRLSIHDDTALSVDDAGNTGNDGKQGKTQLVNLLENQVHQERKDPIKVDLGQFAFILKEQRAGDIHNHGPVVGGLDVKTHHTPKLIVEPEDDRLSPSSAHPAALFPFIDNFVIDESTDDVGDSRSVQVQLPCNIDSADPRAFPNELRNQGGICILLEIVVVDSHKPLYPGDIPTSVKKK</sequence>
<evidence type="ECO:0000313" key="1">
    <source>
        <dbReference type="EMBL" id="MPM43229.1"/>
    </source>
</evidence>
<comment type="caution">
    <text evidence="1">The sequence shown here is derived from an EMBL/GenBank/DDBJ whole genome shotgun (WGS) entry which is preliminary data.</text>
</comment>
<organism evidence="1">
    <name type="scientific">bioreactor metagenome</name>
    <dbReference type="NCBI Taxonomy" id="1076179"/>
    <lineage>
        <taxon>unclassified sequences</taxon>
        <taxon>metagenomes</taxon>
        <taxon>ecological metagenomes</taxon>
    </lineage>
</organism>
<accession>A0A644ZQH1</accession>
<reference evidence="1" key="1">
    <citation type="submission" date="2019-08" db="EMBL/GenBank/DDBJ databases">
        <authorList>
            <person name="Kucharzyk K."/>
            <person name="Murdoch R.W."/>
            <person name="Higgins S."/>
            <person name="Loffler F."/>
        </authorList>
    </citation>
    <scope>NUCLEOTIDE SEQUENCE</scope>
</reference>
<gene>
    <name evidence="1" type="ORF">SDC9_89902</name>
</gene>
<dbReference type="AlphaFoldDB" id="A0A644ZQH1"/>
<name>A0A644ZQH1_9ZZZZ</name>
<dbReference type="EMBL" id="VSSQ01010021">
    <property type="protein sequence ID" value="MPM43229.1"/>
    <property type="molecule type" value="Genomic_DNA"/>
</dbReference>
<proteinExistence type="predicted"/>
<protein>
    <submittedName>
        <fullName evidence="1">Uncharacterized protein</fullName>
    </submittedName>
</protein>